<reference evidence="2" key="1">
    <citation type="submission" date="2019-08" db="EMBL/GenBank/DDBJ databases">
        <authorList>
            <person name="Kucharzyk K."/>
            <person name="Murdoch R.W."/>
            <person name="Higgins S."/>
            <person name="Loffler F."/>
        </authorList>
    </citation>
    <scope>NUCLEOTIDE SEQUENCE</scope>
</reference>
<keyword evidence="1" id="KW-1133">Transmembrane helix</keyword>
<evidence type="ECO:0000313" key="2">
    <source>
        <dbReference type="EMBL" id="MPM93834.1"/>
    </source>
</evidence>
<feature type="transmembrane region" description="Helical" evidence="1">
    <location>
        <begin position="58"/>
        <end position="79"/>
    </location>
</feature>
<feature type="transmembrane region" description="Helical" evidence="1">
    <location>
        <begin position="132"/>
        <end position="150"/>
    </location>
</feature>
<organism evidence="2">
    <name type="scientific">bioreactor metagenome</name>
    <dbReference type="NCBI Taxonomy" id="1076179"/>
    <lineage>
        <taxon>unclassified sequences</taxon>
        <taxon>metagenomes</taxon>
        <taxon>ecological metagenomes</taxon>
    </lineage>
</organism>
<keyword evidence="1" id="KW-0472">Membrane</keyword>
<proteinExistence type="predicted"/>
<dbReference type="AlphaFoldDB" id="A0A645DWD1"/>
<feature type="transmembrane region" description="Helical" evidence="1">
    <location>
        <begin position="6"/>
        <end position="25"/>
    </location>
</feature>
<evidence type="ECO:0000256" key="1">
    <source>
        <dbReference type="SAM" id="Phobius"/>
    </source>
</evidence>
<keyword evidence="1" id="KW-0812">Transmembrane</keyword>
<name>A0A645DWD1_9ZZZZ</name>
<gene>
    <name evidence="2" type="ORF">SDC9_140976</name>
</gene>
<sequence length="152" mass="16827">MFLVKAAYAQCPVCIVTVGGGMILAKKLGIDDFLVSLWISGLNTAISFWLATKIKNKFFGNPIILSVLMLGFTLSYFIFTDQTGSTGNQLLGLDKIIFGQSLGLLIWLLGIFIDRKSRVLNGGKILFPYQKVVFPIGILIIFTIIFKLIFNL</sequence>
<comment type="caution">
    <text evidence="2">The sequence shown here is derived from an EMBL/GenBank/DDBJ whole genome shotgun (WGS) entry which is preliminary data.</text>
</comment>
<accession>A0A645DWD1</accession>
<feature type="transmembrane region" description="Helical" evidence="1">
    <location>
        <begin position="91"/>
        <end position="112"/>
    </location>
</feature>
<feature type="transmembrane region" description="Helical" evidence="1">
    <location>
        <begin position="32"/>
        <end position="52"/>
    </location>
</feature>
<protein>
    <submittedName>
        <fullName evidence="2">Uncharacterized protein</fullName>
    </submittedName>
</protein>
<dbReference type="EMBL" id="VSSQ01040558">
    <property type="protein sequence ID" value="MPM93834.1"/>
    <property type="molecule type" value="Genomic_DNA"/>
</dbReference>